<comment type="caution">
    <text evidence="2">The sequence shown here is derived from an EMBL/GenBank/DDBJ whole genome shotgun (WGS) entry which is preliminary data.</text>
</comment>
<proteinExistence type="predicted"/>
<gene>
    <name evidence="2" type="ORF">HDA32_000007</name>
</gene>
<dbReference type="Proteomes" id="UP000589036">
    <property type="component" value="Unassembled WGS sequence"/>
</dbReference>
<dbReference type="EMBL" id="JACCCC010000001">
    <property type="protein sequence ID" value="NYE44887.1"/>
    <property type="molecule type" value="Genomic_DNA"/>
</dbReference>
<dbReference type="AlphaFoldDB" id="A0A852TNL5"/>
<dbReference type="Gene3D" id="2.30.130.30">
    <property type="entry name" value="Hypothetical protein"/>
    <property type="match status" value="1"/>
</dbReference>
<feature type="domain" description="ASCH" evidence="1">
    <location>
        <begin position="378"/>
        <end position="482"/>
    </location>
</feature>
<evidence type="ECO:0000313" key="3">
    <source>
        <dbReference type="Proteomes" id="UP000589036"/>
    </source>
</evidence>
<dbReference type="SMART" id="SM01022">
    <property type="entry name" value="ASCH"/>
    <property type="match status" value="1"/>
</dbReference>
<organism evidence="2 3">
    <name type="scientific">Spinactinospora alkalitolerans</name>
    <dbReference type="NCBI Taxonomy" id="687207"/>
    <lineage>
        <taxon>Bacteria</taxon>
        <taxon>Bacillati</taxon>
        <taxon>Actinomycetota</taxon>
        <taxon>Actinomycetes</taxon>
        <taxon>Streptosporangiales</taxon>
        <taxon>Nocardiopsidaceae</taxon>
        <taxon>Spinactinospora</taxon>
    </lineage>
</organism>
<dbReference type="InterPro" id="IPR015947">
    <property type="entry name" value="PUA-like_sf"/>
</dbReference>
<keyword evidence="3" id="KW-1185">Reference proteome</keyword>
<sequence length="491" mass="55241">MSASTPLLISPNSVLANALLRSVDILRPRIQATRPKRIEFVVGTQINGAPHLGTNLVQTTAFLLAQVARREFSVETSVRFGALDNAPHDVVLDPETHHAYQQTYFHALGKAGIGDLIGTYYRAFFDSLSEAASTDYTLETYTDQQAAPGFRAEFLRTLERLEEIRWWMAPSHGVVHTRLPCPECGWAEKRAERTKLVGLGEEGARFTARCFDHGAYEVDVDPETDAYLDLATLYRNLVKERLLGRDTETMHVMLKGGDWAFGCQLVDGALGVIGTPGHQMPLRIFTPQVLAHTGAKLSKSLLRERGKGALPADVEPWMLDTTTWPGGTDHYVDVLLWLVGELLTDPKHFFRSFTVKELGRLMTNRPADLEQRPRAHEMGIYKRYFDLIKAGTKTTEIRVNDSSRQRLKVGDLLRFRCRDEEVLTRITRIARYTDFEEMFDHEPLSSVNPTATREDQLRNIREIYPPEREALGVVAIGIELATPALPVESVS</sequence>
<accession>A0A852TNL5</accession>
<evidence type="ECO:0000313" key="2">
    <source>
        <dbReference type="EMBL" id="NYE44887.1"/>
    </source>
</evidence>
<dbReference type="InterPro" id="IPR007374">
    <property type="entry name" value="ASCH_domain"/>
</dbReference>
<reference evidence="2 3" key="1">
    <citation type="submission" date="2020-07" db="EMBL/GenBank/DDBJ databases">
        <title>Sequencing the genomes of 1000 actinobacteria strains.</title>
        <authorList>
            <person name="Klenk H.-P."/>
        </authorList>
    </citation>
    <scope>NUCLEOTIDE SEQUENCE [LARGE SCALE GENOMIC DNA]</scope>
    <source>
        <strain evidence="2 3">CXB654</strain>
    </source>
</reference>
<dbReference type="RefSeq" id="WP_312862976.1">
    <property type="nucleotide sequence ID" value="NZ_BAAAYY010000005.1"/>
</dbReference>
<protein>
    <submittedName>
        <fullName evidence="2">ASC-1-like (ASCH) protein</fullName>
    </submittedName>
</protein>
<dbReference type="SUPFAM" id="SSF88697">
    <property type="entry name" value="PUA domain-like"/>
    <property type="match status" value="1"/>
</dbReference>
<name>A0A852TNL5_9ACTN</name>
<evidence type="ECO:0000259" key="1">
    <source>
        <dbReference type="SMART" id="SM01022"/>
    </source>
</evidence>
<dbReference type="Pfam" id="PF04266">
    <property type="entry name" value="ASCH"/>
    <property type="match status" value="1"/>
</dbReference>